<reference evidence="12 13" key="1">
    <citation type="submission" date="2014-04" db="EMBL/GenBank/DDBJ databases">
        <title>Draft Genome Sequence of Synergistes jonesii.</title>
        <authorList>
            <person name="Coil D.A."/>
            <person name="Eisen J.A."/>
            <person name="Holland-Moritz H.E."/>
        </authorList>
    </citation>
    <scope>NUCLEOTIDE SEQUENCE [LARGE SCALE GENOMIC DNA]</scope>
    <source>
        <strain evidence="12 13">78-1</strain>
    </source>
</reference>
<keyword evidence="3" id="KW-0132">Cell division</keyword>
<dbReference type="GO" id="GO:0003677">
    <property type="term" value="F:DNA binding"/>
    <property type="evidence" value="ECO:0007669"/>
    <property type="project" value="UniProtKB-UniRule"/>
</dbReference>
<dbReference type="PROSITE" id="PS51900">
    <property type="entry name" value="CB"/>
    <property type="match status" value="1"/>
</dbReference>
<evidence type="ECO:0000256" key="4">
    <source>
        <dbReference type="ARBA" id="ARBA00022829"/>
    </source>
</evidence>
<feature type="domain" description="Core-binding (CB)" evidence="11">
    <location>
        <begin position="3"/>
        <end position="88"/>
    </location>
</feature>
<dbReference type="PATRIC" id="fig|2754.20.peg.855"/>
<dbReference type="InterPro" id="IPR013762">
    <property type="entry name" value="Integrase-like_cat_sf"/>
</dbReference>
<evidence type="ECO:0000256" key="9">
    <source>
        <dbReference type="PROSITE-ProRule" id="PRU01248"/>
    </source>
</evidence>
<dbReference type="InterPro" id="IPR002104">
    <property type="entry name" value="Integrase_catalytic"/>
</dbReference>
<keyword evidence="5" id="KW-0229">DNA integration</keyword>
<dbReference type="eggNOG" id="COG4974">
    <property type="taxonomic scope" value="Bacteria"/>
</dbReference>
<evidence type="ECO:0000313" key="13">
    <source>
        <dbReference type="Proteomes" id="UP000027665"/>
    </source>
</evidence>
<dbReference type="Gene3D" id="1.10.150.130">
    <property type="match status" value="1"/>
</dbReference>
<dbReference type="OrthoDB" id="9801717at2"/>
<feature type="domain" description="Tyr recombinase" evidence="10">
    <location>
        <begin position="109"/>
        <end position="288"/>
    </location>
</feature>
<dbReference type="Pfam" id="PF02899">
    <property type="entry name" value="Phage_int_SAM_1"/>
    <property type="match status" value="1"/>
</dbReference>
<dbReference type="RefSeq" id="WP_037975772.1">
    <property type="nucleotide sequence ID" value="NZ_CAMETI010000007.1"/>
</dbReference>
<keyword evidence="13" id="KW-1185">Reference proteome</keyword>
<evidence type="ECO:0000259" key="11">
    <source>
        <dbReference type="PROSITE" id="PS51900"/>
    </source>
</evidence>
<dbReference type="Proteomes" id="UP000027665">
    <property type="component" value="Unassembled WGS sequence"/>
</dbReference>
<dbReference type="GO" id="GO:0005737">
    <property type="term" value="C:cytoplasm"/>
    <property type="evidence" value="ECO:0007669"/>
    <property type="project" value="UniProtKB-SubCell"/>
</dbReference>
<dbReference type="InterPro" id="IPR004107">
    <property type="entry name" value="Integrase_SAM-like_N"/>
</dbReference>
<keyword evidence="6 9" id="KW-0238">DNA-binding</keyword>
<dbReference type="AlphaFoldDB" id="A0A073ISQ7"/>
<protein>
    <submittedName>
        <fullName evidence="12">Integrase</fullName>
    </submittedName>
</protein>
<dbReference type="InterPro" id="IPR010998">
    <property type="entry name" value="Integrase_recombinase_N"/>
</dbReference>
<dbReference type="PANTHER" id="PTHR30349">
    <property type="entry name" value="PHAGE INTEGRASE-RELATED"/>
    <property type="match status" value="1"/>
</dbReference>
<dbReference type="SUPFAM" id="SSF56349">
    <property type="entry name" value="DNA breaking-rejoining enzymes"/>
    <property type="match status" value="1"/>
</dbReference>
<comment type="caution">
    <text evidence="12">The sequence shown here is derived from an EMBL/GenBank/DDBJ whole genome shotgun (WGS) entry which is preliminary data.</text>
</comment>
<evidence type="ECO:0000256" key="6">
    <source>
        <dbReference type="ARBA" id="ARBA00023125"/>
    </source>
</evidence>
<dbReference type="Gene3D" id="1.10.443.10">
    <property type="entry name" value="Intergrase catalytic core"/>
    <property type="match status" value="1"/>
</dbReference>
<keyword evidence="4" id="KW-0159">Chromosome partition</keyword>
<gene>
    <name evidence="12" type="ORF">EH55_03630</name>
</gene>
<dbReference type="STRING" id="2754.EH55_03630"/>
<evidence type="ECO:0000256" key="8">
    <source>
        <dbReference type="ARBA" id="ARBA00023306"/>
    </source>
</evidence>
<evidence type="ECO:0000256" key="7">
    <source>
        <dbReference type="ARBA" id="ARBA00023172"/>
    </source>
</evidence>
<keyword evidence="2" id="KW-0963">Cytoplasm</keyword>
<dbReference type="Pfam" id="PF00589">
    <property type="entry name" value="Phage_integrase"/>
    <property type="match status" value="1"/>
</dbReference>
<keyword evidence="8" id="KW-0131">Cell cycle</keyword>
<name>A0A073ISQ7_9BACT</name>
<dbReference type="GO" id="GO:0006310">
    <property type="term" value="P:DNA recombination"/>
    <property type="evidence" value="ECO:0007669"/>
    <property type="project" value="UniProtKB-KW"/>
</dbReference>
<evidence type="ECO:0000256" key="5">
    <source>
        <dbReference type="ARBA" id="ARBA00022908"/>
    </source>
</evidence>
<accession>A0A073ISQ7</accession>
<evidence type="ECO:0000259" key="10">
    <source>
        <dbReference type="PROSITE" id="PS51898"/>
    </source>
</evidence>
<sequence>MKEDISESIESYIEYLESQGKSKHTTINYRVDLNHFKEYLLNQQIVNVRDVDTRSIRIFLSSILGFGEAKSSASRRLSAVRGFTAWLFANGKANRDPSLGLKGPKKSEAVPRALSFEQTMKLINEGFDEKSKSFARDRLLLEMMYGSGLRVSEVIGLDWDKVELEERMLRIMGKGSKERLVPFGVPQQRHLSEWRDVSCVDTKAPVFPSANGKGRLTVRTVDRVVLRAAARVGLHGVTPHTLRHCCATHMLEKGAPLRFVQEMLGHESIAATQRYLAITTEQVKKSYLDAHPIALEKRKADVIFHG</sequence>
<keyword evidence="7" id="KW-0233">DNA recombination</keyword>
<dbReference type="GO" id="GO:0015074">
    <property type="term" value="P:DNA integration"/>
    <property type="evidence" value="ECO:0007669"/>
    <property type="project" value="UniProtKB-KW"/>
</dbReference>
<dbReference type="EMBL" id="JMKI01000026">
    <property type="protein sequence ID" value="KEJ92560.1"/>
    <property type="molecule type" value="Genomic_DNA"/>
</dbReference>
<dbReference type="PANTHER" id="PTHR30349:SF77">
    <property type="entry name" value="TYROSINE RECOMBINASE XERC"/>
    <property type="match status" value="1"/>
</dbReference>
<comment type="subcellular location">
    <subcellularLocation>
        <location evidence="1">Cytoplasm</location>
    </subcellularLocation>
</comment>
<dbReference type="PROSITE" id="PS51898">
    <property type="entry name" value="TYR_RECOMBINASE"/>
    <property type="match status" value="1"/>
</dbReference>
<evidence type="ECO:0000256" key="2">
    <source>
        <dbReference type="ARBA" id="ARBA00022490"/>
    </source>
</evidence>
<dbReference type="InterPro" id="IPR044068">
    <property type="entry name" value="CB"/>
</dbReference>
<dbReference type="GeneID" id="90983435"/>
<dbReference type="GO" id="GO:0051301">
    <property type="term" value="P:cell division"/>
    <property type="evidence" value="ECO:0007669"/>
    <property type="project" value="UniProtKB-KW"/>
</dbReference>
<evidence type="ECO:0000256" key="3">
    <source>
        <dbReference type="ARBA" id="ARBA00022618"/>
    </source>
</evidence>
<dbReference type="GO" id="GO:0007059">
    <property type="term" value="P:chromosome segregation"/>
    <property type="evidence" value="ECO:0007669"/>
    <property type="project" value="UniProtKB-KW"/>
</dbReference>
<proteinExistence type="predicted"/>
<dbReference type="InterPro" id="IPR011010">
    <property type="entry name" value="DNA_brk_join_enz"/>
</dbReference>
<evidence type="ECO:0000313" key="12">
    <source>
        <dbReference type="EMBL" id="KEJ92560.1"/>
    </source>
</evidence>
<evidence type="ECO:0000256" key="1">
    <source>
        <dbReference type="ARBA" id="ARBA00004496"/>
    </source>
</evidence>
<dbReference type="InterPro" id="IPR050090">
    <property type="entry name" value="Tyrosine_recombinase_XerCD"/>
</dbReference>
<organism evidence="12 13">
    <name type="scientific">Synergistes jonesii</name>
    <dbReference type="NCBI Taxonomy" id="2754"/>
    <lineage>
        <taxon>Bacteria</taxon>
        <taxon>Thermotogati</taxon>
        <taxon>Synergistota</taxon>
        <taxon>Synergistia</taxon>
        <taxon>Synergistales</taxon>
        <taxon>Synergistaceae</taxon>
        <taxon>Synergistes</taxon>
    </lineage>
</organism>